<comment type="caution">
    <text evidence="2">The sequence shown here is derived from an EMBL/GenBank/DDBJ whole genome shotgun (WGS) entry which is preliminary data.</text>
</comment>
<accession>A0AAD3RG07</accession>
<evidence type="ECO:0000313" key="3">
    <source>
        <dbReference type="Proteomes" id="UP001279410"/>
    </source>
</evidence>
<organism evidence="2 3">
    <name type="scientific">Lates japonicus</name>
    <name type="common">Japanese lates</name>
    <dbReference type="NCBI Taxonomy" id="270547"/>
    <lineage>
        <taxon>Eukaryota</taxon>
        <taxon>Metazoa</taxon>
        <taxon>Chordata</taxon>
        <taxon>Craniata</taxon>
        <taxon>Vertebrata</taxon>
        <taxon>Euteleostomi</taxon>
        <taxon>Actinopterygii</taxon>
        <taxon>Neopterygii</taxon>
        <taxon>Teleostei</taxon>
        <taxon>Neoteleostei</taxon>
        <taxon>Acanthomorphata</taxon>
        <taxon>Carangaria</taxon>
        <taxon>Carangaria incertae sedis</taxon>
        <taxon>Centropomidae</taxon>
        <taxon>Lates</taxon>
    </lineage>
</organism>
<evidence type="ECO:0000313" key="2">
    <source>
        <dbReference type="EMBL" id="GLD67307.1"/>
    </source>
</evidence>
<feature type="non-terminal residue" evidence="2">
    <location>
        <position position="1"/>
    </location>
</feature>
<feature type="transmembrane region" description="Helical" evidence="1">
    <location>
        <begin position="185"/>
        <end position="202"/>
    </location>
</feature>
<keyword evidence="3" id="KW-1185">Reference proteome</keyword>
<keyword evidence="1" id="KW-0472">Membrane</keyword>
<keyword evidence="1" id="KW-1133">Transmembrane helix</keyword>
<feature type="transmembrane region" description="Helical" evidence="1">
    <location>
        <begin position="36"/>
        <end position="56"/>
    </location>
</feature>
<dbReference type="Proteomes" id="UP001279410">
    <property type="component" value="Unassembled WGS sequence"/>
</dbReference>
<evidence type="ECO:0000256" key="1">
    <source>
        <dbReference type="SAM" id="Phobius"/>
    </source>
</evidence>
<reference evidence="2" key="1">
    <citation type="submission" date="2022-08" db="EMBL/GenBank/DDBJ databases">
        <title>Genome sequencing of akame (Lates japonicus).</title>
        <authorList>
            <person name="Hashiguchi Y."/>
            <person name="Takahashi H."/>
        </authorList>
    </citation>
    <scope>NUCLEOTIDE SEQUENCE</scope>
    <source>
        <strain evidence="2">Kochi</strain>
    </source>
</reference>
<protein>
    <submittedName>
        <fullName evidence="2">Uncharacterized protein</fullName>
    </submittedName>
</protein>
<gene>
    <name evidence="2" type="ORF">AKAME5_001866200</name>
</gene>
<proteinExistence type="predicted"/>
<keyword evidence="1" id="KW-0812">Transmembrane</keyword>
<dbReference type="AlphaFoldDB" id="A0AAD3RG07"/>
<dbReference type="EMBL" id="BRZM01000109">
    <property type="protein sequence ID" value="GLD67307.1"/>
    <property type="molecule type" value="Genomic_DNA"/>
</dbReference>
<name>A0AAD3RG07_LATJO</name>
<sequence>MDKLLKFAVIMRKCVPCPGVLTPTTFTVTESYSDHFAEMLLLFVTVSSFFIGSFAGHENESKRYGRGPTAQCFYQLLLRREKEIKNLLHLSWTTIDLCGTKTDQTNKGAETGKNDDILLNRIQLSVEDYYRKYNIKVGERLIILYPAQFTTWTVTFTPEGDNRIPNGDEQGNLVMTAFLELESDATLLVVAAVVGTILVVIICCCCVRKCCCKKSSSKRNESAPQTAATPAVLIILG</sequence>